<keyword evidence="2" id="KW-1185">Reference proteome</keyword>
<dbReference type="Proteomes" id="UP001608902">
    <property type="component" value="Unassembled WGS sequence"/>
</dbReference>
<evidence type="ECO:0000313" key="1">
    <source>
        <dbReference type="EMBL" id="MFH4980774.1"/>
    </source>
</evidence>
<sequence>MGGVRMGAFRADFLEFPVAVVLRTSTLNTFAKISRLRTTTYFHNSDPCMEETQNYMLSKMVENRWLFCTSISYL</sequence>
<proteinExistence type="predicted"/>
<dbReference type="EMBL" id="JBGFUD010006059">
    <property type="protein sequence ID" value="MFH4980774.1"/>
    <property type="molecule type" value="Genomic_DNA"/>
</dbReference>
<reference evidence="1 2" key="1">
    <citation type="submission" date="2024-08" db="EMBL/GenBank/DDBJ databases">
        <title>Gnathostoma spinigerum genome.</title>
        <authorList>
            <person name="Gonzalez-Bertolin B."/>
            <person name="Monzon S."/>
            <person name="Zaballos A."/>
            <person name="Jimenez P."/>
            <person name="Dekumyoy P."/>
            <person name="Varona S."/>
            <person name="Cuesta I."/>
            <person name="Sumanam S."/>
            <person name="Adisakwattana P."/>
            <person name="Gasser R.B."/>
            <person name="Hernandez-Gonzalez A."/>
            <person name="Young N.D."/>
            <person name="Perteguer M.J."/>
        </authorList>
    </citation>
    <scope>NUCLEOTIDE SEQUENCE [LARGE SCALE GENOMIC DNA]</scope>
    <source>
        <strain evidence="1">AL3</strain>
        <tissue evidence="1">Liver</tissue>
    </source>
</reference>
<accession>A0ABD6ELD2</accession>
<evidence type="ECO:0000313" key="2">
    <source>
        <dbReference type="Proteomes" id="UP001608902"/>
    </source>
</evidence>
<comment type="caution">
    <text evidence="1">The sequence shown here is derived from an EMBL/GenBank/DDBJ whole genome shotgun (WGS) entry which is preliminary data.</text>
</comment>
<gene>
    <name evidence="1" type="ORF">AB6A40_007483</name>
</gene>
<dbReference type="AlphaFoldDB" id="A0ABD6ELD2"/>
<organism evidence="1 2">
    <name type="scientific">Gnathostoma spinigerum</name>
    <dbReference type="NCBI Taxonomy" id="75299"/>
    <lineage>
        <taxon>Eukaryota</taxon>
        <taxon>Metazoa</taxon>
        <taxon>Ecdysozoa</taxon>
        <taxon>Nematoda</taxon>
        <taxon>Chromadorea</taxon>
        <taxon>Rhabditida</taxon>
        <taxon>Spirurina</taxon>
        <taxon>Gnathostomatomorpha</taxon>
        <taxon>Gnathostomatoidea</taxon>
        <taxon>Gnathostomatidae</taxon>
        <taxon>Gnathostoma</taxon>
    </lineage>
</organism>
<protein>
    <submittedName>
        <fullName evidence="1">Uncharacterized protein</fullName>
    </submittedName>
</protein>
<name>A0ABD6ELD2_9BILA</name>